<proteinExistence type="predicted"/>
<accession>D7T1W9</accession>
<dbReference type="Proteomes" id="UP000009183">
    <property type="component" value="Chromosome 16"/>
</dbReference>
<sequence>MLIKNFNFHETHSKSFGQTKSTMGISFQLRKPLLGIDEKGSNNRSMIENQATKRQKIEGGFLHKVSHLKHQAFLVHKIPKKVNICIKKYTPVLQLLFQESLT</sequence>
<evidence type="ECO:0000313" key="1">
    <source>
        <dbReference type="EMBL" id="CBI24499.3"/>
    </source>
</evidence>
<dbReference type="AlphaFoldDB" id="D7T1W9"/>
<gene>
    <name evidence="1" type="ordered locus">VIT_16s0022g02020</name>
</gene>
<keyword evidence="2" id="KW-1185">Reference proteome</keyword>
<name>D7T1W9_VITVI</name>
<reference evidence="2" key="1">
    <citation type="journal article" date="2007" name="Nature">
        <title>The grapevine genome sequence suggests ancestral hexaploidization in major angiosperm phyla.</title>
        <authorList>
            <consortium name="The French-Italian Public Consortium for Grapevine Genome Characterization."/>
            <person name="Jaillon O."/>
            <person name="Aury J.-M."/>
            <person name="Noel B."/>
            <person name="Policriti A."/>
            <person name="Clepet C."/>
            <person name="Casagrande A."/>
            <person name="Choisne N."/>
            <person name="Aubourg S."/>
            <person name="Vitulo N."/>
            <person name="Jubin C."/>
            <person name="Vezzi A."/>
            <person name="Legeai F."/>
            <person name="Hugueney P."/>
            <person name="Dasilva C."/>
            <person name="Horner D."/>
            <person name="Mica E."/>
            <person name="Jublot D."/>
            <person name="Poulain J."/>
            <person name="Bruyere C."/>
            <person name="Billault A."/>
            <person name="Segurens B."/>
            <person name="Gouyvenoux M."/>
            <person name="Ugarte E."/>
            <person name="Cattonaro F."/>
            <person name="Anthouard V."/>
            <person name="Vico V."/>
            <person name="Del Fabbro C."/>
            <person name="Alaux M."/>
            <person name="Di Gaspero G."/>
            <person name="Dumas V."/>
            <person name="Felice N."/>
            <person name="Paillard S."/>
            <person name="Juman I."/>
            <person name="Moroldo M."/>
            <person name="Scalabrin S."/>
            <person name="Canaguier A."/>
            <person name="Le Clainche I."/>
            <person name="Malacrida G."/>
            <person name="Durand E."/>
            <person name="Pesole G."/>
            <person name="Laucou V."/>
            <person name="Chatelet P."/>
            <person name="Merdinoglu D."/>
            <person name="Delledonne M."/>
            <person name="Pezzotti M."/>
            <person name="Lecharny A."/>
            <person name="Scarpelli C."/>
            <person name="Artiguenave F."/>
            <person name="Pe M.E."/>
            <person name="Valle G."/>
            <person name="Morgante M."/>
            <person name="Caboche M."/>
            <person name="Adam-Blondon A.-F."/>
            <person name="Weissenbach J."/>
            <person name="Quetier F."/>
            <person name="Wincker P."/>
        </authorList>
    </citation>
    <scope>NUCLEOTIDE SEQUENCE [LARGE SCALE GENOMIC DNA]</scope>
    <source>
        <strain evidence="2">cv. Pinot noir / PN40024</strain>
    </source>
</reference>
<dbReference type="EMBL" id="FN595506">
    <property type="protein sequence ID" value="CBI24499.3"/>
    <property type="molecule type" value="Genomic_DNA"/>
</dbReference>
<dbReference type="HOGENOM" id="CLU_2282616_0_0_1"/>
<dbReference type="PaxDb" id="29760-VIT_16s0022g02020.t01"/>
<organism evidence="1 2">
    <name type="scientific">Vitis vinifera</name>
    <name type="common">Grape</name>
    <dbReference type="NCBI Taxonomy" id="29760"/>
    <lineage>
        <taxon>Eukaryota</taxon>
        <taxon>Viridiplantae</taxon>
        <taxon>Streptophyta</taxon>
        <taxon>Embryophyta</taxon>
        <taxon>Tracheophyta</taxon>
        <taxon>Spermatophyta</taxon>
        <taxon>Magnoliopsida</taxon>
        <taxon>eudicotyledons</taxon>
        <taxon>Gunneridae</taxon>
        <taxon>Pentapetalae</taxon>
        <taxon>rosids</taxon>
        <taxon>Vitales</taxon>
        <taxon>Vitaceae</taxon>
        <taxon>Viteae</taxon>
        <taxon>Vitis</taxon>
    </lineage>
</organism>
<evidence type="ECO:0000313" key="2">
    <source>
        <dbReference type="Proteomes" id="UP000009183"/>
    </source>
</evidence>
<protein>
    <submittedName>
        <fullName evidence="1">Uncharacterized protein</fullName>
    </submittedName>
</protein>
<dbReference type="InParanoid" id="D7T1W9"/>